<proteinExistence type="predicted"/>
<accession>A0A3Q8S6Z3</accession>
<evidence type="ECO:0000313" key="2">
    <source>
        <dbReference type="Proteomes" id="UP000273145"/>
    </source>
</evidence>
<dbReference type="EMBL" id="CP034248">
    <property type="protein sequence ID" value="AZK48704.1"/>
    <property type="molecule type" value="Genomic_DNA"/>
</dbReference>
<organism evidence="1 2">
    <name type="scientific">Paenibacillus lentus</name>
    <dbReference type="NCBI Taxonomy" id="1338368"/>
    <lineage>
        <taxon>Bacteria</taxon>
        <taxon>Bacillati</taxon>
        <taxon>Bacillota</taxon>
        <taxon>Bacilli</taxon>
        <taxon>Bacillales</taxon>
        <taxon>Paenibacillaceae</taxon>
        <taxon>Paenibacillus</taxon>
    </lineage>
</organism>
<keyword evidence="2" id="KW-1185">Reference proteome</keyword>
<dbReference type="KEGG" id="plen:EIM92_23050"/>
<dbReference type="Proteomes" id="UP000273145">
    <property type="component" value="Chromosome"/>
</dbReference>
<evidence type="ECO:0000313" key="1">
    <source>
        <dbReference type="EMBL" id="AZK48704.1"/>
    </source>
</evidence>
<sequence length="60" mass="6800">MDRQPGTDKERHCEQQGAGINGGVAMVSARAYRKVNNKTYALALQLHCNKVILDDYQMYK</sequence>
<protein>
    <submittedName>
        <fullName evidence="1">Uncharacterized protein</fullName>
    </submittedName>
</protein>
<dbReference type="AlphaFoldDB" id="A0A3Q8S6Z3"/>
<reference evidence="1 2" key="1">
    <citation type="submission" date="2018-11" db="EMBL/GenBank/DDBJ databases">
        <title>Genome sequencing of Paenibacillus lentus DSM25539(T).</title>
        <authorList>
            <person name="Kook J.-K."/>
            <person name="Park S.-N."/>
            <person name="Lim Y.K."/>
        </authorList>
    </citation>
    <scope>NUCLEOTIDE SEQUENCE [LARGE SCALE GENOMIC DNA]</scope>
    <source>
        <strain evidence="1 2">DSM 25539</strain>
    </source>
</reference>
<name>A0A3Q8S6Z3_9BACL</name>
<gene>
    <name evidence="1" type="ORF">EIM92_23050</name>
</gene>